<organism evidence="1">
    <name type="scientific">viral metagenome</name>
    <dbReference type="NCBI Taxonomy" id="1070528"/>
    <lineage>
        <taxon>unclassified sequences</taxon>
        <taxon>metagenomes</taxon>
        <taxon>organismal metagenomes</taxon>
    </lineage>
</organism>
<dbReference type="AlphaFoldDB" id="A0A6C0BJ48"/>
<accession>A0A6C0BJ48</accession>
<protein>
    <submittedName>
        <fullName evidence="1">Uncharacterized protein</fullName>
    </submittedName>
</protein>
<dbReference type="EMBL" id="MN739172">
    <property type="protein sequence ID" value="QHS92196.1"/>
    <property type="molecule type" value="Genomic_DNA"/>
</dbReference>
<name>A0A6C0BJ48_9ZZZZ</name>
<sequence>MLWVSDCYSIRNRNIYTLTKNLTIHNNGSFCLRESANRLLQLITTFYTENKSILCLICEVSLKLLCLIICCSEYNKMMKNRLFDTTNHLRGLPRLKDTISLTKNTSSLL</sequence>
<reference evidence="1" key="1">
    <citation type="journal article" date="2020" name="Nature">
        <title>Giant virus diversity and host interactions through global metagenomics.</title>
        <authorList>
            <person name="Schulz F."/>
            <person name="Roux S."/>
            <person name="Paez-Espino D."/>
            <person name="Jungbluth S."/>
            <person name="Walsh D.A."/>
            <person name="Denef V.J."/>
            <person name="McMahon K.D."/>
            <person name="Konstantinidis K.T."/>
            <person name="Eloe-Fadrosh E.A."/>
            <person name="Kyrpides N.C."/>
            <person name="Woyke T."/>
        </authorList>
    </citation>
    <scope>NUCLEOTIDE SEQUENCE</scope>
    <source>
        <strain evidence="1">GVMAG-M-3300013285-6</strain>
    </source>
</reference>
<proteinExistence type="predicted"/>
<evidence type="ECO:0000313" key="1">
    <source>
        <dbReference type="EMBL" id="QHS92196.1"/>
    </source>
</evidence>